<dbReference type="EMBL" id="CP151503">
    <property type="protein sequence ID" value="WZN60678.1"/>
    <property type="molecule type" value="Genomic_DNA"/>
</dbReference>
<dbReference type="AlphaFoldDB" id="A0AAX4P3S6"/>
<sequence length="283" mass="30277">MGGLGRASVAPTERASARALPRTIQLPPRASVRTRAVALPPESREEAIDQARRALSVGLGRSVEVKGSEKSVLKRISRGSKRLIVDFPLQDESAASVAGLASEILDGITSEKTVLAFGDREACRQAEALNLANCFFVEDAVPKKLKASSLVLVGVTESQAGLQLGGSRWASVVLLNPKGNFTEKTSKLASSFDTAYQFLPLLVQGFLGSKAEGALFKCLTEDDENGEGSKWNIFLKEGSSFKRVAAQDSRPDEDELELALYNNVAQNNPLIKGAKAVKGLFSK</sequence>
<protein>
    <submittedName>
        <fullName evidence="2">DUF1995 domain-containing protein</fullName>
    </submittedName>
</protein>
<dbReference type="PANTHER" id="PTHR36365">
    <property type="entry name" value="OS05G0500400 PROTEIN"/>
    <property type="match status" value="1"/>
</dbReference>
<dbReference type="GO" id="GO:0009507">
    <property type="term" value="C:chloroplast"/>
    <property type="evidence" value="ECO:0007669"/>
    <property type="project" value="TreeGrafter"/>
</dbReference>
<dbReference type="Pfam" id="PF09353">
    <property type="entry name" value="DUF1995"/>
    <property type="match status" value="1"/>
</dbReference>
<gene>
    <name evidence="2" type="ORF">HKI87_03g22120</name>
</gene>
<feature type="domain" description="DUF1995" evidence="1">
    <location>
        <begin position="41"/>
        <end position="257"/>
    </location>
</feature>
<reference evidence="2 3" key="1">
    <citation type="submission" date="2024-03" db="EMBL/GenBank/DDBJ databases">
        <title>Complete genome sequence of the green alga Chloropicon roscoffensis RCC1871.</title>
        <authorList>
            <person name="Lemieux C."/>
            <person name="Pombert J.-F."/>
            <person name="Otis C."/>
            <person name="Turmel M."/>
        </authorList>
    </citation>
    <scope>NUCLEOTIDE SEQUENCE [LARGE SCALE GENOMIC DNA]</scope>
    <source>
        <strain evidence="2 3">RCC1871</strain>
    </source>
</reference>
<evidence type="ECO:0000313" key="3">
    <source>
        <dbReference type="Proteomes" id="UP001472866"/>
    </source>
</evidence>
<accession>A0AAX4P3S6</accession>
<evidence type="ECO:0000313" key="2">
    <source>
        <dbReference type="EMBL" id="WZN60678.1"/>
    </source>
</evidence>
<dbReference type="Proteomes" id="UP001472866">
    <property type="component" value="Chromosome 03"/>
</dbReference>
<proteinExistence type="predicted"/>
<keyword evidence="3" id="KW-1185">Reference proteome</keyword>
<name>A0AAX4P3S6_9CHLO</name>
<organism evidence="2 3">
    <name type="scientific">Chloropicon roscoffensis</name>
    <dbReference type="NCBI Taxonomy" id="1461544"/>
    <lineage>
        <taxon>Eukaryota</taxon>
        <taxon>Viridiplantae</taxon>
        <taxon>Chlorophyta</taxon>
        <taxon>Chloropicophyceae</taxon>
        <taxon>Chloropicales</taxon>
        <taxon>Chloropicaceae</taxon>
        <taxon>Chloropicon</taxon>
    </lineage>
</organism>
<dbReference type="InterPro" id="IPR018962">
    <property type="entry name" value="DUF1995"/>
</dbReference>
<dbReference type="PANTHER" id="PTHR36365:SF1">
    <property type="entry name" value="OS05G0500400 PROTEIN"/>
    <property type="match status" value="1"/>
</dbReference>
<evidence type="ECO:0000259" key="1">
    <source>
        <dbReference type="Pfam" id="PF09353"/>
    </source>
</evidence>